<sequence>MPPASKVKVRLSIDLGSSAVKAAYNIDIDDKAREVRFWRNGVVVRDDMGIDNSARRSYLRNKVYFCDDGRMDIGETNDYPSHSGLKRALSPILFPDGEAERLRQALKDRGKSAVDALCLAYKKALEAFERSITDDYSHSGKPDYEFEAITLSIPEIYAQGDENSAAVQATYLEAAKGAGFPIAQVRFETEAMATAVYLTKTFSQSTSPFTLGPKTKFHFVDMGEMTWDAITISIADGKLVQDRPPQGGSGGMGDVWAELQTDFPDKDYGGNYGESFTFRTMRYNICSMVEPSDVVCGQSKLPKERLLTMLMKTWRHFFERMEIWLQSEDQQELHIVGGAPSSSKFIQSFLKHQLQHRGIEAIFPPHDDPTTASEIGFVVSYQGKTHQLRELVIPLKEAKMELKSITRVFQDILSEQGEIQLWVYYSESGKATGKKFKTTYQALDGVWEFQPNEATLLDPVKIRIGEESSETVHFRFIQDTEDQRKLYLEVYSNSEYRFTPLRITRDRTRILLEQEEGDLALTQDPETTTQIAEKLFDQVVITSGKGSAILREDGLSRMARLNLEPKTQLQLRVPTPDLVRKGLLSVKDGGMWQSCRVNDALKARFPMLKKWRQSTKDKSLGRTCMDKWEKLLYGIDFKDDRKNKKKRANSCSGTAEQRIGKRLKQALHAETHGNVASTQNTHVSPECGENISRPQQNSGGGDIQLNEPATTAEDHTNMDPHPSSPVEHPDLAPSEGLGATIDDIISNAARDTLETLPNQNCSISLQRAVGLRLTPPVEDSCLQDISLPEDQTRSEQVFSMERGGSITISFREI</sequence>
<dbReference type="Proteomes" id="UP000567885">
    <property type="component" value="Unassembled WGS sequence"/>
</dbReference>
<feature type="region of interest" description="Disordered" evidence="1">
    <location>
        <begin position="673"/>
        <end position="737"/>
    </location>
</feature>
<evidence type="ECO:0000313" key="2">
    <source>
        <dbReference type="EMBL" id="KAF5678140.1"/>
    </source>
</evidence>
<reference evidence="2 3" key="1">
    <citation type="submission" date="2020-05" db="EMBL/GenBank/DDBJ databases">
        <title>Identification and distribution of gene clusters putatively required for synthesis of sphingolipid metabolism inhibitors in phylogenetically diverse species of the filamentous fungus Fusarium.</title>
        <authorList>
            <person name="Kim H.-S."/>
            <person name="Busman M."/>
            <person name="Brown D.W."/>
            <person name="Divon H."/>
            <person name="Uhlig S."/>
            <person name="Proctor R.H."/>
        </authorList>
    </citation>
    <scope>NUCLEOTIDE SEQUENCE [LARGE SCALE GENOMIC DNA]</scope>
    <source>
        <strain evidence="2 3">NRRL 20693</strain>
    </source>
</reference>
<dbReference type="AlphaFoldDB" id="A0A8H5X0U7"/>
<feature type="compositionally biased region" description="Polar residues" evidence="1">
    <location>
        <begin position="674"/>
        <end position="683"/>
    </location>
</feature>
<accession>A0A8H5X0U7</accession>
<comment type="caution">
    <text evidence="2">The sequence shown here is derived from an EMBL/GenBank/DDBJ whole genome shotgun (WGS) entry which is preliminary data.</text>
</comment>
<organism evidence="2 3">
    <name type="scientific">Fusarium heterosporum</name>
    <dbReference type="NCBI Taxonomy" id="42747"/>
    <lineage>
        <taxon>Eukaryota</taxon>
        <taxon>Fungi</taxon>
        <taxon>Dikarya</taxon>
        <taxon>Ascomycota</taxon>
        <taxon>Pezizomycotina</taxon>
        <taxon>Sordariomycetes</taxon>
        <taxon>Hypocreomycetidae</taxon>
        <taxon>Hypocreales</taxon>
        <taxon>Nectriaceae</taxon>
        <taxon>Fusarium</taxon>
        <taxon>Fusarium heterosporum species complex</taxon>
    </lineage>
</organism>
<protein>
    <submittedName>
        <fullName evidence="2">Uncharacterized protein</fullName>
    </submittedName>
</protein>
<keyword evidence="3" id="KW-1185">Reference proteome</keyword>
<proteinExistence type="predicted"/>
<dbReference type="OrthoDB" id="10548627at2759"/>
<dbReference type="EMBL" id="JAAGWQ010000020">
    <property type="protein sequence ID" value="KAF5678140.1"/>
    <property type="molecule type" value="Genomic_DNA"/>
</dbReference>
<evidence type="ECO:0000313" key="3">
    <source>
        <dbReference type="Proteomes" id="UP000567885"/>
    </source>
</evidence>
<gene>
    <name evidence="2" type="ORF">FHETE_1370</name>
</gene>
<evidence type="ECO:0000256" key="1">
    <source>
        <dbReference type="SAM" id="MobiDB-lite"/>
    </source>
</evidence>
<name>A0A8H5X0U7_FUSHE</name>